<dbReference type="KEGG" id="hpse:HPF_22660"/>
<reference evidence="2 3" key="1">
    <citation type="submission" date="2019-03" db="EMBL/GenBank/DDBJ databases">
        <authorList>
            <person name="Sebastian G."/>
            <person name="Baumann P."/>
            <person name="Ruckert C."/>
            <person name="Kalinowski J."/>
            <person name="Nebel B."/>
            <person name="Takors R."/>
            <person name="Blombach B."/>
        </authorList>
    </citation>
    <scope>NUCLEOTIDE SEQUENCE [LARGE SCALE GENOMIC DNA]</scope>
    <source>
        <strain evidence="2 3">DSM 1084</strain>
    </source>
</reference>
<evidence type="ECO:0000313" key="3">
    <source>
        <dbReference type="Proteomes" id="UP000293912"/>
    </source>
</evidence>
<feature type="signal peptide" evidence="1">
    <location>
        <begin position="1"/>
        <end position="20"/>
    </location>
</feature>
<sequence precursor="true">MNTSLLTGLVLALACASASAGTHRLDDSLSHTTPPTAQMEWLPQTPGDRDGGMETWVRVHLHIDTRDWVGRSGRIYMVLPLDQASSIEAVWTTNGPLRSGRLVSGERALVWAGTIGADSLRDQMQVRLRSGPDWQSASRRLNFHFEFDTD</sequence>
<organism evidence="2 3">
    <name type="scientific">Hydrogenophaga pseudoflava</name>
    <name type="common">Pseudomonas carboxydoflava</name>
    <dbReference type="NCBI Taxonomy" id="47421"/>
    <lineage>
        <taxon>Bacteria</taxon>
        <taxon>Pseudomonadati</taxon>
        <taxon>Pseudomonadota</taxon>
        <taxon>Betaproteobacteria</taxon>
        <taxon>Burkholderiales</taxon>
        <taxon>Comamonadaceae</taxon>
        <taxon>Hydrogenophaga</taxon>
    </lineage>
</organism>
<feature type="chain" id="PRO_5020744828" description="Pnap3591-like protein" evidence="1">
    <location>
        <begin position="21"/>
        <end position="150"/>
    </location>
</feature>
<accession>A0A4P6X2L2</accession>
<evidence type="ECO:0000313" key="2">
    <source>
        <dbReference type="EMBL" id="QBM30507.1"/>
    </source>
</evidence>
<name>A0A4P6X2L2_HYDPS</name>
<dbReference type="AlphaFoldDB" id="A0A4P6X2L2"/>
<evidence type="ECO:0008006" key="4">
    <source>
        <dbReference type="Google" id="ProtNLM"/>
    </source>
</evidence>
<evidence type="ECO:0000256" key="1">
    <source>
        <dbReference type="SAM" id="SignalP"/>
    </source>
</evidence>
<dbReference type="RefSeq" id="WP_079364849.1">
    <property type="nucleotide sequence ID" value="NZ_CP037867.1"/>
</dbReference>
<keyword evidence="1" id="KW-0732">Signal</keyword>
<proteinExistence type="predicted"/>
<dbReference type="Proteomes" id="UP000293912">
    <property type="component" value="Chromosome"/>
</dbReference>
<dbReference type="EMBL" id="CP037867">
    <property type="protein sequence ID" value="QBM30507.1"/>
    <property type="molecule type" value="Genomic_DNA"/>
</dbReference>
<gene>
    <name evidence="2" type="ORF">HPF_22660</name>
</gene>
<keyword evidence="3" id="KW-1185">Reference proteome</keyword>
<protein>
    <recommendedName>
        <fullName evidence="4">Pnap3591-like protein</fullName>
    </recommendedName>
</protein>